<protein>
    <submittedName>
        <fullName evidence="2">Uncharacterized protein</fullName>
    </submittedName>
</protein>
<dbReference type="Proteomes" id="UP001341840">
    <property type="component" value="Unassembled WGS sequence"/>
</dbReference>
<dbReference type="InterPro" id="IPR021109">
    <property type="entry name" value="Peptidase_aspartic_dom_sf"/>
</dbReference>
<evidence type="ECO:0000256" key="1">
    <source>
        <dbReference type="SAM" id="MobiDB-lite"/>
    </source>
</evidence>
<name>A0ABU6ZRE2_9FABA</name>
<keyword evidence="3" id="KW-1185">Reference proteome</keyword>
<gene>
    <name evidence="2" type="ORF">PIB30_085245</name>
</gene>
<dbReference type="EMBL" id="JASCZI010273274">
    <property type="protein sequence ID" value="MED6224555.1"/>
    <property type="molecule type" value="Genomic_DNA"/>
</dbReference>
<feature type="region of interest" description="Disordered" evidence="1">
    <location>
        <begin position="95"/>
        <end position="121"/>
    </location>
</feature>
<evidence type="ECO:0000313" key="3">
    <source>
        <dbReference type="Proteomes" id="UP001341840"/>
    </source>
</evidence>
<evidence type="ECO:0000313" key="2">
    <source>
        <dbReference type="EMBL" id="MED6224555.1"/>
    </source>
</evidence>
<feature type="compositionally biased region" description="Basic residues" evidence="1">
    <location>
        <begin position="97"/>
        <end position="110"/>
    </location>
</feature>
<accession>A0ABU6ZRE2</accession>
<organism evidence="2 3">
    <name type="scientific">Stylosanthes scabra</name>
    <dbReference type="NCBI Taxonomy" id="79078"/>
    <lineage>
        <taxon>Eukaryota</taxon>
        <taxon>Viridiplantae</taxon>
        <taxon>Streptophyta</taxon>
        <taxon>Embryophyta</taxon>
        <taxon>Tracheophyta</taxon>
        <taxon>Spermatophyta</taxon>
        <taxon>Magnoliopsida</taxon>
        <taxon>eudicotyledons</taxon>
        <taxon>Gunneridae</taxon>
        <taxon>Pentapetalae</taxon>
        <taxon>rosids</taxon>
        <taxon>fabids</taxon>
        <taxon>Fabales</taxon>
        <taxon>Fabaceae</taxon>
        <taxon>Papilionoideae</taxon>
        <taxon>50 kb inversion clade</taxon>
        <taxon>dalbergioids sensu lato</taxon>
        <taxon>Dalbergieae</taxon>
        <taxon>Pterocarpus clade</taxon>
        <taxon>Stylosanthes</taxon>
    </lineage>
</organism>
<comment type="caution">
    <text evidence="2">The sequence shown here is derived from an EMBL/GenBank/DDBJ whole genome shotgun (WGS) entry which is preliminary data.</text>
</comment>
<reference evidence="2 3" key="1">
    <citation type="journal article" date="2023" name="Plants (Basel)">
        <title>Bridging the Gap: Combining Genomics and Transcriptomics Approaches to Understand Stylosanthes scabra, an Orphan Legume from the Brazilian Caatinga.</title>
        <authorList>
            <person name="Ferreira-Neto J.R.C."/>
            <person name="da Silva M.D."/>
            <person name="Binneck E."/>
            <person name="de Melo N.F."/>
            <person name="da Silva R.H."/>
            <person name="de Melo A.L.T.M."/>
            <person name="Pandolfi V."/>
            <person name="Bustamante F.O."/>
            <person name="Brasileiro-Vidal A.C."/>
            <person name="Benko-Iseppon A.M."/>
        </authorList>
    </citation>
    <scope>NUCLEOTIDE SEQUENCE [LARGE SCALE GENOMIC DNA]</scope>
    <source>
        <tissue evidence="2">Leaves</tissue>
    </source>
</reference>
<dbReference type="Gene3D" id="2.40.70.10">
    <property type="entry name" value="Acid Proteases"/>
    <property type="match status" value="1"/>
</dbReference>
<sequence length="139" mass="15424">MCDPGASESVMSFELYELLDLGPLKKSKEVFTMVDTSIVTVADIAENVLVKIGKLTIPADFHVRRTTKGDKGGNRPIFDDRFCTINEGLLGIEKGIGRHQKQKDQKRKPRSEKQGAVRSHGPLVQPHVSLGAFWDAFCQ</sequence>
<proteinExistence type="predicted"/>